<accession>A0AAD7GWH6</accession>
<feature type="signal peptide" evidence="1">
    <location>
        <begin position="1"/>
        <end position="18"/>
    </location>
</feature>
<proteinExistence type="predicted"/>
<dbReference type="Gene3D" id="2.80.10.50">
    <property type="match status" value="1"/>
</dbReference>
<dbReference type="Proteomes" id="UP001215598">
    <property type="component" value="Unassembled WGS sequence"/>
</dbReference>
<keyword evidence="1" id="KW-0732">Signal</keyword>
<dbReference type="AlphaFoldDB" id="A0AAD7GWH6"/>
<organism evidence="2 3">
    <name type="scientific">Mycena metata</name>
    <dbReference type="NCBI Taxonomy" id="1033252"/>
    <lineage>
        <taxon>Eukaryota</taxon>
        <taxon>Fungi</taxon>
        <taxon>Dikarya</taxon>
        <taxon>Basidiomycota</taxon>
        <taxon>Agaricomycotina</taxon>
        <taxon>Agaricomycetes</taxon>
        <taxon>Agaricomycetidae</taxon>
        <taxon>Agaricales</taxon>
        <taxon>Marasmiineae</taxon>
        <taxon>Mycenaceae</taxon>
        <taxon>Mycena</taxon>
    </lineage>
</organism>
<sequence>MILLVLASWIILPFLTRAQVGPVPTNVPVNIVDFQRNVFDLVNGQPNSPVQGLDHRVNATAQQWVIVRVGTDPVGNQLFNVFNPTSKAFLSYATAASGGNPLCNQLFGYSNEPTVWIISPGNTGWGIIEPNSSTIVTTWPRIGPSPSNLGFSTPLTVQNFLDVAEQLFTFPAWS</sequence>
<reference evidence="2" key="1">
    <citation type="submission" date="2023-03" db="EMBL/GenBank/DDBJ databases">
        <title>Massive genome expansion in bonnet fungi (Mycena s.s.) driven by repeated elements and novel gene families across ecological guilds.</title>
        <authorList>
            <consortium name="Lawrence Berkeley National Laboratory"/>
            <person name="Harder C.B."/>
            <person name="Miyauchi S."/>
            <person name="Viragh M."/>
            <person name="Kuo A."/>
            <person name="Thoen E."/>
            <person name="Andreopoulos B."/>
            <person name="Lu D."/>
            <person name="Skrede I."/>
            <person name="Drula E."/>
            <person name="Henrissat B."/>
            <person name="Morin E."/>
            <person name="Kohler A."/>
            <person name="Barry K."/>
            <person name="LaButti K."/>
            <person name="Morin E."/>
            <person name="Salamov A."/>
            <person name="Lipzen A."/>
            <person name="Mereny Z."/>
            <person name="Hegedus B."/>
            <person name="Baldrian P."/>
            <person name="Stursova M."/>
            <person name="Weitz H."/>
            <person name="Taylor A."/>
            <person name="Grigoriev I.V."/>
            <person name="Nagy L.G."/>
            <person name="Martin F."/>
            <person name="Kauserud H."/>
        </authorList>
    </citation>
    <scope>NUCLEOTIDE SEQUENCE</scope>
    <source>
        <strain evidence="2">CBHHK182m</strain>
    </source>
</reference>
<evidence type="ECO:0000313" key="2">
    <source>
        <dbReference type="EMBL" id="KAJ7706598.1"/>
    </source>
</evidence>
<protein>
    <submittedName>
        <fullName evidence="2">Uncharacterized protein</fullName>
    </submittedName>
</protein>
<evidence type="ECO:0000256" key="1">
    <source>
        <dbReference type="SAM" id="SignalP"/>
    </source>
</evidence>
<name>A0AAD7GWH6_9AGAR</name>
<evidence type="ECO:0000313" key="3">
    <source>
        <dbReference type="Proteomes" id="UP001215598"/>
    </source>
</evidence>
<comment type="caution">
    <text evidence="2">The sequence shown here is derived from an EMBL/GenBank/DDBJ whole genome shotgun (WGS) entry which is preliminary data.</text>
</comment>
<dbReference type="EMBL" id="JARKIB010000456">
    <property type="protein sequence ID" value="KAJ7706598.1"/>
    <property type="molecule type" value="Genomic_DNA"/>
</dbReference>
<keyword evidence="3" id="KW-1185">Reference proteome</keyword>
<feature type="chain" id="PRO_5042182923" evidence="1">
    <location>
        <begin position="19"/>
        <end position="174"/>
    </location>
</feature>
<gene>
    <name evidence="2" type="ORF">B0H16DRAFT_1634882</name>
</gene>